<feature type="compositionally biased region" description="Basic and acidic residues" evidence="1">
    <location>
        <begin position="25"/>
        <end position="35"/>
    </location>
</feature>
<evidence type="ECO:0000313" key="3">
    <source>
        <dbReference type="WBParaSite" id="PSAMB.scaffold2732size21590.g18918.t1"/>
    </source>
</evidence>
<feature type="compositionally biased region" description="Acidic residues" evidence="1">
    <location>
        <begin position="190"/>
        <end position="207"/>
    </location>
</feature>
<proteinExistence type="predicted"/>
<evidence type="ECO:0000256" key="1">
    <source>
        <dbReference type="SAM" id="MobiDB-lite"/>
    </source>
</evidence>
<feature type="region of interest" description="Disordered" evidence="1">
    <location>
        <begin position="222"/>
        <end position="277"/>
    </location>
</feature>
<feature type="compositionally biased region" description="Polar residues" evidence="1">
    <location>
        <begin position="46"/>
        <end position="61"/>
    </location>
</feature>
<dbReference type="WBParaSite" id="PSAMB.scaffold2732size21590.g18918.t1">
    <property type="protein sequence ID" value="PSAMB.scaffold2732size21590.g18918.t1"/>
    <property type="gene ID" value="PSAMB.scaffold2732size21590.g18918"/>
</dbReference>
<feature type="compositionally biased region" description="Basic and acidic residues" evidence="1">
    <location>
        <begin position="259"/>
        <end position="277"/>
    </location>
</feature>
<protein>
    <submittedName>
        <fullName evidence="3">Uncharacterized protein</fullName>
    </submittedName>
</protein>
<dbReference type="Proteomes" id="UP000887566">
    <property type="component" value="Unplaced"/>
</dbReference>
<feature type="compositionally biased region" description="Polar residues" evidence="1">
    <location>
        <begin position="245"/>
        <end position="255"/>
    </location>
</feature>
<keyword evidence="2" id="KW-1185">Reference proteome</keyword>
<name>A0A914VZP6_9BILA</name>
<sequence>MDVFETEEDLRPFAQKPRIPRTPPRRGEVDDKRLLDTPPALGRRSASPTTTAYRASPTTPHRASPAIAQAWSYEYAPISDYRQSSGDSVTANSFGFERLSAPTNAFVLPPIDGVERQITDGSRQSRDRFLKMSSEVDDPSLMKQRILLRSHRRHVSLSDSINMRQPMKAVRWFPLSRKVMKSSGIAPSQSDDDGGGDSAVSDDDDEAHSDCNCELCQLGSKSRKSAIRKRVNSARADDDMPVYHSQLSKSASFPKSKNMLKESKFSARNRYKDPKIR</sequence>
<feature type="region of interest" description="Disordered" evidence="1">
    <location>
        <begin position="1"/>
        <end position="65"/>
    </location>
</feature>
<accession>A0A914VZP6</accession>
<dbReference type="AlphaFoldDB" id="A0A914VZP6"/>
<reference evidence="3" key="1">
    <citation type="submission" date="2022-11" db="UniProtKB">
        <authorList>
            <consortium name="WormBaseParasite"/>
        </authorList>
    </citation>
    <scope>IDENTIFICATION</scope>
</reference>
<feature type="compositionally biased region" description="Basic residues" evidence="1">
    <location>
        <begin position="222"/>
        <end position="232"/>
    </location>
</feature>
<feature type="region of interest" description="Disordered" evidence="1">
    <location>
        <begin position="183"/>
        <end position="209"/>
    </location>
</feature>
<evidence type="ECO:0000313" key="2">
    <source>
        <dbReference type="Proteomes" id="UP000887566"/>
    </source>
</evidence>
<organism evidence="2 3">
    <name type="scientific">Plectus sambesii</name>
    <dbReference type="NCBI Taxonomy" id="2011161"/>
    <lineage>
        <taxon>Eukaryota</taxon>
        <taxon>Metazoa</taxon>
        <taxon>Ecdysozoa</taxon>
        <taxon>Nematoda</taxon>
        <taxon>Chromadorea</taxon>
        <taxon>Plectida</taxon>
        <taxon>Plectina</taxon>
        <taxon>Plectoidea</taxon>
        <taxon>Plectidae</taxon>
        <taxon>Plectus</taxon>
    </lineage>
</organism>